<dbReference type="SUPFAM" id="SSF55961">
    <property type="entry name" value="Bet v1-like"/>
    <property type="match status" value="1"/>
</dbReference>
<dbReference type="Proteomes" id="UP000254889">
    <property type="component" value="Chromosome"/>
</dbReference>
<accession>A0A346A1U2</accession>
<evidence type="ECO:0000313" key="7">
    <source>
        <dbReference type="EMBL" id="AXK83139.1"/>
    </source>
</evidence>
<dbReference type="InterPro" id="IPR044043">
    <property type="entry name" value="VanA_C_cat"/>
</dbReference>
<evidence type="ECO:0000256" key="5">
    <source>
        <dbReference type="ARBA" id="ARBA00023014"/>
    </source>
</evidence>
<evidence type="ECO:0000256" key="2">
    <source>
        <dbReference type="ARBA" id="ARBA00022723"/>
    </source>
</evidence>
<keyword evidence="7" id="KW-0223">Dioxygenase</keyword>
<dbReference type="Gene3D" id="2.102.10.10">
    <property type="entry name" value="Rieske [2Fe-2S] iron-sulphur domain"/>
    <property type="match status" value="1"/>
</dbReference>
<dbReference type="OrthoDB" id="9800776at2"/>
<name>A0A346A1U2_9HYPH</name>
<evidence type="ECO:0000259" key="6">
    <source>
        <dbReference type="PROSITE" id="PS51296"/>
    </source>
</evidence>
<keyword evidence="1" id="KW-0001">2Fe-2S</keyword>
<dbReference type="PROSITE" id="PS51296">
    <property type="entry name" value="RIESKE"/>
    <property type="match status" value="1"/>
</dbReference>
<dbReference type="CDD" id="cd08878">
    <property type="entry name" value="RHO_alpha_C_DMO-like"/>
    <property type="match status" value="1"/>
</dbReference>
<evidence type="ECO:0000256" key="4">
    <source>
        <dbReference type="ARBA" id="ARBA00023004"/>
    </source>
</evidence>
<dbReference type="PANTHER" id="PTHR21266:SF60">
    <property type="entry name" value="3-KETOSTEROID-9-ALPHA-MONOOXYGENASE, OXYGENASE COMPONENT"/>
    <property type="match status" value="1"/>
</dbReference>
<evidence type="ECO:0000256" key="3">
    <source>
        <dbReference type="ARBA" id="ARBA00023002"/>
    </source>
</evidence>
<keyword evidence="4" id="KW-0408">Iron</keyword>
<gene>
    <name evidence="7" type="ORF">DW352_23035</name>
</gene>
<evidence type="ECO:0000313" key="8">
    <source>
        <dbReference type="Proteomes" id="UP000254889"/>
    </source>
</evidence>
<dbReference type="EMBL" id="CP031417">
    <property type="protein sequence ID" value="AXK83139.1"/>
    <property type="molecule type" value="Genomic_DNA"/>
</dbReference>
<keyword evidence="5" id="KW-0411">Iron-sulfur</keyword>
<dbReference type="PANTHER" id="PTHR21266">
    <property type="entry name" value="IRON-SULFUR DOMAIN CONTAINING PROTEIN"/>
    <property type="match status" value="1"/>
</dbReference>
<dbReference type="InterPro" id="IPR050584">
    <property type="entry name" value="Cholesterol_7-desaturase"/>
</dbReference>
<dbReference type="InterPro" id="IPR036922">
    <property type="entry name" value="Rieske_2Fe-2S_sf"/>
</dbReference>
<organism evidence="7 8">
    <name type="scientific">Pseudolabrys taiwanensis</name>
    <dbReference type="NCBI Taxonomy" id="331696"/>
    <lineage>
        <taxon>Bacteria</taxon>
        <taxon>Pseudomonadati</taxon>
        <taxon>Pseudomonadota</taxon>
        <taxon>Alphaproteobacteria</taxon>
        <taxon>Hyphomicrobiales</taxon>
        <taxon>Xanthobacteraceae</taxon>
        <taxon>Pseudolabrys</taxon>
    </lineage>
</organism>
<keyword evidence="8" id="KW-1185">Reference proteome</keyword>
<evidence type="ECO:0000256" key="1">
    <source>
        <dbReference type="ARBA" id="ARBA00022714"/>
    </source>
</evidence>
<dbReference type="GO" id="GO:0051537">
    <property type="term" value="F:2 iron, 2 sulfur cluster binding"/>
    <property type="evidence" value="ECO:0007669"/>
    <property type="project" value="UniProtKB-KW"/>
</dbReference>
<feature type="domain" description="Rieske" evidence="6">
    <location>
        <begin position="7"/>
        <end position="108"/>
    </location>
</feature>
<reference evidence="7 8" key="1">
    <citation type="submission" date="2018-07" db="EMBL/GenBank/DDBJ databases">
        <authorList>
            <person name="Quirk P.G."/>
            <person name="Krulwich T.A."/>
        </authorList>
    </citation>
    <scope>NUCLEOTIDE SEQUENCE [LARGE SCALE GENOMIC DNA]</scope>
    <source>
        <strain evidence="7 8">CC-BB4</strain>
    </source>
</reference>
<keyword evidence="3" id="KW-0560">Oxidoreductase</keyword>
<dbReference type="InterPro" id="IPR017941">
    <property type="entry name" value="Rieske_2Fe-2S"/>
</dbReference>
<keyword evidence="2" id="KW-0479">Metal-binding</keyword>
<sequence length="344" mass="38616">MYLRNHWYVAARTEEVGRGLLRRLILNEPVLLYRTKAGEAVAMEDRCCHRSVPLSIGKLVDDNVQCGYHGLVFDRDGRCVFMPGQDKIPAAAKVKAYPLIERWGMIWLWMGEGKGDPALMPDFGIVDRPGWAALGDRVHLKANYLLGIDNILDLSHLSYVHERTIGTVDVARTAVRTTREGDMVKVTRWMMDVPPPPMFAKFGLTGNIDRWQIVTAAPPCYLWLEVGGAKTGTGAAEGNRSEGIERWNLNCITPETDKSAHMFWTEVRNFQVDDAAAGEMLKSQMVLTLQEDADVLEVQQRTMDEMPDAPTIDITFDAGSIQFRRAVKRLLEEQANSAREKALA</sequence>
<dbReference type="Pfam" id="PF19112">
    <property type="entry name" value="VanA_C"/>
    <property type="match status" value="1"/>
</dbReference>
<protein>
    <submittedName>
        <fullName evidence="7">Aromatic ring-hydroxylating dioxygenase subunit alpha</fullName>
    </submittedName>
</protein>
<dbReference type="RefSeq" id="WP_115693518.1">
    <property type="nucleotide sequence ID" value="NZ_CP031417.1"/>
</dbReference>
<dbReference type="AlphaFoldDB" id="A0A346A1U2"/>
<dbReference type="GO" id="GO:0051213">
    <property type="term" value="F:dioxygenase activity"/>
    <property type="evidence" value="ECO:0007669"/>
    <property type="project" value="UniProtKB-KW"/>
</dbReference>
<dbReference type="Pfam" id="PF00355">
    <property type="entry name" value="Rieske"/>
    <property type="match status" value="1"/>
</dbReference>
<dbReference type="Gene3D" id="3.90.380.10">
    <property type="entry name" value="Naphthalene 1,2-dioxygenase Alpha Subunit, Chain A, domain 1"/>
    <property type="match status" value="1"/>
</dbReference>
<proteinExistence type="predicted"/>
<dbReference type="SUPFAM" id="SSF50022">
    <property type="entry name" value="ISP domain"/>
    <property type="match status" value="1"/>
</dbReference>
<dbReference type="KEGG" id="ptaw:DW352_23035"/>
<dbReference type="GO" id="GO:0046872">
    <property type="term" value="F:metal ion binding"/>
    <property type="evidence" value="ECO:0007669"/>
    <property type="project" value="UniProtKB-KW"/>
</dbReference>